<keyword evidence="14 22" id="KW-0472">Membrane</keyword>
<dbReference type="Proteomes" id="UP000005239">
    <property type="component" value="Unassembled WGS sequence"/>
</dbReference>
<dbReference type="GO" id="GO:0008270">
    <property type="term" value="F:zinc ion binding"/>
    <property type="evidence" value="ECO:0007669"/>
    <property type="project" value="UniProtKB-UniRule"/>
</dbReference>
<evidence type="ECO:0000256" key="5">
    <source>
        <dbReference type="ARBA" id="ARBA00022692"/>
    </source>
</evidence>
<dbReference type="SMART" id="SM00042">
    <property type="entry name" value="CUB"/>
    <property type="match status" value="1"/>
</dbReference>
<sequence length="1381" mass="157371">MGTLGDSPSLYHPYQLLLSTNSGLPLQPFPIKTDSLSYPSPTAPIAAQIPLISSPSNVYETPSSHSSPPHSSALSINTKSSSIHLDAKFHSFEEFRCTLDEWMSLNYHPFRVASSEMLRESEGTLNETFRYRYIVYHCAHYGKPRRRGAGKRPNQNYLPCECTANLRLNYSFTDKCLKITTLKARTEHTNHVLSAEAFEKCAIKVKKSPSENTPIAPKKGKKRAASSSTDDSGVGISPMTKRIKGETHSPPSAFSPLHSSTPPSDSTNESENTSSSDNTVSHLSFLPSNLSLCLQKEEDFPAPPPNLPAPTPQRPPTTYNNILPFLMAQPSLFLNNLSNPLFNFTSQSPLNIMQPSSMEAQFTFKFNEAPIVTPVDSSSDDKENSGEFIDVENERVSSPQEYATLQPVKSLPSQVYEPSNLQHTINSSTTEWRSRIVLFMNSSIFSNLTTEFPHFLDRIFSNTSLGHRLLERLDGTNLRHAFYLISPYETAVQRLEDVPNYGIEVSTWWFIFILLEFFILIISGKEDRLALNDSITSITAGMLSQCFKFGGRTVAIFLYVFIWNNFRILELPWDSPWTWILCLFFQDFMYYLGHRAVHEAGFFWGLHTIHHSSEYYNLSTALRQAAIQDAGLAIYDVLQLIDTCGPLGIIFNTPSHHRVHHGRNPYCIDKNYGGVFIIWDRMFNTFEAERKEDPPIYGLITNEETFNQLWLQFHTLIYILFFKAWEKDEKGEPKFRGFLEKLKASFYPPGWYPGVPTVSFFHWKSLVNPAHGVPEVSFPVIKYNPPLSIWLKAYVFGHFVLILAIFFHFEYDRNHLSYLDFTCKIGFFVVSMQTFGSFFDRRWYSPLLEILRCLGVLSYYSLLMFDPIGPRPHRIFSTTIFSVSALIMAAYSLQEYVSKRRVRPNNDEKNISISMGERPRLEKSDSSMDLQWRWKRIKREGNGRGMKSIGRMDSILILLFFIIPSIAFPTTNLHKPNPEYRKIEGDIIVSDDDLIQIRDKRGAPDVTNPSKKWPIDQVISYRIEGAYNSDFIKMIRNAFHFWSDNTCLTYQENGPTTPYIRILKGNDCSSQLGRQAGSENQILNLDNGCNTVGTIVHEIAHSIGLAHTQMRWDRDSYVTINKNNMKPAAIRNFDKMLPQHNNNFGVEYDYSSVMHYDPYGFAMNENIPVIIAKDTNAQSSMGQRERAAFSDIKMINSLYNCAQKCPSPSVKCLNGGIINSKTCYSCICPYMFTGVDCSLRHPGRGFYAKPPCGADLTVCNRLIIDRCLIFQATVSWQNVKGSFGSPYLQYKENATECFWNFKAPVGKRIQIRLHKSDLFCDSGCNWNGMEVFTRGFVNGGYRFCCPEQYIDKVFESLDNGLSIRIFSSYGTPGIDADYRII</sequence>
<evidence type="ECO:0000259" key="23">
    <source>
        <dbReference type="PROSITE" id="PS01180"/>
    </source>
</evidence>
<dbReference type="SUPFAM" id="SSF55486">
    <property type="entry name" value="Metalloproteases ('zincins'), catalytic domain"/>
    <property type="match status" value="1"/>
</dbReference>
<dbReference type="Pfam" id="PF21599">
    <property type="entry name" value="ZSWIM3_N"/>
    <property type="match status" value="1"/>
</dbReference>
<feature type="compositionally biased region" description="Pro residues" evidence="21">
    <location>
        <begin position="301"/>
        <end position="315"/>
    </location>
</feature>
<feature type="domain" description="Peptidase M12A" evidence="24">
    <location>
        <begin position="1001"/>
        <end position="1202"/>
    </location>
</feature>
<feature type="binding site" evidence="19">
    <location>
        <position position="1107"/>
    </location>
    <ligand>
        <name>Zn(2+)</name>
        <dbReference type="ChEBI" id="CHEBI:29105"/>
        <note>catalytic</note>
    </ligand>
</feature>
<comment type="cofactor">
    <cofactor evidence="1">
        <name>Fe cation</name>
        <dbReference type="ChEBI" id="CHEBI:24875"/>
    </cofactor>
</comment>
<evidence type="ECO:0000256" key="18">
    <source>
        <dbReference type="PROSITE-ProRule" id="PRU00059"/>
    </source>
</evidence>
<dbReference type="PROSITE" id="PS51864">
    <property type="entry name" value="ASTACIN"/>
    <property type="match status" value="1"/>
</dbReference>
<dbReference type="InterPro" id="IPR006026">
    <property type="entry name" value="Peptidase_Metallo"/>
</dbReference>
<dbReference type="Pfam" id="PF04116">
    <property type="entry name" value="FA_hydroxylase"/>
    <property type="match status" value="2"/>
</dbReference>
<dbReference type="GO" id="GO:0005506">
    <property type="term" value="F:iron ion binding"/>
    <property type="evidence" value="ECO:0007669"/>
    <property type="project" value="InterPro"/>
</dbReference>
<evidence type="ECO:0000256" key="1">
    <source>
        <dbReference type="ARBA" id="ARBA00001962"/>
    </source>
</evidence>
<dbReference type="GO" id="GO:0008610">
    <property type="term" value="P:lipid biosynthetic process"/>
    <property type="evidence" value="ECO:0007669"/>
    <property type="project" value="InterPro"/>
</dbReference>
<feature type="transmembrane region" description="Helical" evidence="22">
    <location>
        <begin position="875"/>
        <end position="893"/>
    </location>
</feature>
<evidence type="ECO:0000256" key="17">
    <source>
        <dbReference type="ARBA" id="ARBA00047556"/>
    </source>
</evidence>
<evidence type="ECO:0000256" key="2">
    <source>
        <dbReference type="ARBA" id="ARBA00004477"/>
    </source>
</evidence>
<comment type="caution">
    <text evidence="18">Lacks conserved residue(s) required for the propagation of feature annotation.</text>
</comment>
<dbReference type="CDD" id="cd04280">
    <property type="entry name" value="ZnMc_astacin_like"/>
    <property type="match status" value="1"/>
</dbReference>
<dbReference type="PANTHER" id="PTHR21624:SF4">
    <property type="entry name" value="ALKYLGLYCEROL MONOOXYGENASE"/>
    <property type="match status" value="1"/>
</dbReference>
<comment type="subcellular location">
    <subcellularLocation>
        <location evidence="2">Endoplasmic reticulum membrane</location>
        <topology evidence="2">Multi-pass membrane protein</topology>
    </subcellularLocation>
</comment>
<evidence type="ECO:0000313" key="25">
    <source>
        <dbReference type="EnsemblMetazoa" id="PPA13189.1"/>
    </source>
</evidence>
<keyword evidence="3" id="KW-0245">EGF-like domain</keyword>
<dbReference type="InterPro" id="IPR035914">
    <property type="entry name" value="Sperma_CUB_dom_sf"/>
</dbReference>
<evidence type="ECO:0000256" key="15">
    <source>
        <dbReference type="ARBA" id="ARBA00023157"/>
    </source>
</evidence>
<feature type="transmembrane region" description="Helical" evidence="22">
    <location>
        <begin position="954"/>
        <end position="971"/>
    </location>
</feature>
<feature type="transmembrane region" description="Helical" evidence="22">
    <location>
        <begin position="850"/>
        <end position="869"/>
    </location>
</feature>
<evidence type="ECO:0000256" key="3">
    <source>
        <dbReference type="ARBA" id="ARBA00022536"/>
    </source>
</evidence>
<dbReference type="GO" id="GO:0004222">
    <property type="term" value="F:metalloendopeptidase activity"/>
    <property type="evidence" value="ECO:0007669"/>
    <property type="project" value="UniProtKB-UniRule"/>
</dbReference>
<keyword evidence="11" id="KW-0560">Oxidoreductase</keyword>
<feature type="binding site" evidence="19">
    <location>
        <position position="1101"/>
    </location>
    <ligand>
        <name>Zn(2+)</name>
        <dbReference type="ChEBI" id="CHEBI:29105"/>
        <note>catalytic</note>
    </ligand>
</feature>
<feature type="domain" description="CUB" evidence="23">
    <location>
        <begin position="1252"/>
        <end position="1381"/>
    </location>
</feature>
<reference evidence="26" key="1">
    <citation type="journal article" date="2008" name="Nat. Genet.">
        <title>The Pristionchus pacificus genome provides a unique perspective on nematode lifestyle and parasitism.</title>
        <authorList>
            <person name="Dieterich C."/>
            <person name="Clifton S.W."/>
            <person name="Schuster L.N."/>
            <person name="Chinwalla A."/>
            <person name="Delehaunty K."/>
            <person name="Dinkelacker I."/>
            <person name="Fulton L."/>
            <person name="Fulton R."/>
            <person name="Godfrey J."/>
            <person name="Minx P."/>
            <person name="Mitreva M."/>
            <person name="Roeseler W."/>
            <person name="Tian H."/>
            <person name="Witte H."/>
            <person name="Yang S.P."/>
            <person name="Wilson R.K."/>
            <person name="Sommer R.J."/>
        </authorList>
    </citation>
    <scope>NUCLEOTIDE SEQUENCE [LARGE SCALE GENOMIC DNA]</scope>
    <source>
        <strain evidence="26">PS312</strain>
    </source>
</reference>
<keyword evidence="15" id="KW-1015">Disulfide bond</keyword>
<evidence type="ECO:0000256" key="19">
    <source>
        <dbReference type="PROSITE-ProRule" id="PRU01211"/>
    </source>
</evidence>
<proteinExistence type="inferred from homology"/>
<feature type="compositionally biased region" description="Polar residues" evidence="21">
    <location>
        <begin position="249"/>
        <end position="263"/>
    </location>
</feature>
<dbReference type="PANTHER" id="PTHR21624">
    <property type="entry name" value="STEROL DESATURASE-RELATED PROTEIN"/>
    <property type="match status" value="1"/>
</dbReference>
<dbReference type="Gene3D" id="2.60.120.290">
    <property type="entry name" value="Spermadhesin, CUB domain"/>
    <property type="match status" value="1"/>
</dbReference>
<keyword evidence="12" id="KW-0408">Iron</keyword>
<evidence type="ECO:0000256" key="8">
    <source>
        <dbReference type="ARBA" id="ARBA00022824"/>
    </source>
</evidence>
<evidence type="ECO:0000256" key="21">
    <source>
        <dbReference type="SAM" id="MobiDB-lite"/>
    </source>
</evidence>
<dbReference type="SMART" id="SM00235">
    <property type="entry name" value="ZnMc"/>
    <property type="match status" value="1"/>
</dbReference>
<dbReference type="Gene3D" id="3.40.390.10">
    <property type="entry name" value="Collagenase (Catalytic Domain)"/>
    <property type="match status" value="1"/>
</dbReference>
<dbReference type="InterPro" id="IPR006694">
    <property type="entry name" value="Fatty_acid_hydroxylase"/>
</dbReference>
<keyword evidence="5 22" id="KW-0812">Transmembrane</keyword>
<evidence type="ECO:0000256" key="7">
    <source>
        <dbReference type="ARBA" id="ARBA00022801"/>
    </source>
</evidence>
<dbReference type="InterPro" id="IPR000859">
    <property type="entry name" value="CUB_dom"/>
</dbReference>
<evidence type="ECO:0000256" key="10">
    <source>
        <dbReference type="ARBA" id="ARBA00022989"/>
    </source>
</evidence>
<accession>A0A8R1YDJ4</accession>
<keyword evidence="9 19" id="KW-0862">Zinc</keyword>
<protein>
    <recommendedName>
        <fullName evidence="20">Metalloendopeptidase</fullName>
        <ecNumber evidence="20">3.4.24.-</ecNumber>
    </recommendedName>
</protein>
<evidence type="ECO:0000256" key="6">
    <source>
        <dbReference type="ARBA" id="ARBA00022723"/>
    </source>
</evidence>
<evidence type="ECO:0000256" key="4">
    <source>
        <dbReference type="ARBA" id="ARBA00022670"/>
    </source>
</evidence>
<keyword evidence="10 22" id="KW-1133">Transmembrane helix</keyword>
<dbReference type="InterPro" id="IPR034035">
    <property type="entry name" value="Astacin-like_dom"/>
</dbReference>
<feature type="compositionally biased region" description="Low complexity" evidence="21">
    <location>
        <begin position="264"/>
        <end position="279"/>
    </location>
</feature>
<feature type="binding site" evidence="19">
    <location>
        <position position="1097"/>
    </location>
    <ligand>
        <name>Zn(2+)</name>
        <dbReference type="ChEBI" id="CHEBI:29105"/>
        <note>catalytic</note>
    </ligand>
</feature>
<dbReference type="GO" id="GO:0006643">
    <property type="term" value="P:membrane lipid metabolic process"/>
    <property type="evidence" value="ECO:0000318"/>
    <property type="project" value="GO_Central"/>
</dbReference>
<comment type="similarity">
    <text evidence="16">Belongs to the sterol desaturase family. TMEM195 subfamily.</text>
</comment>
<dbReference type="InterPro" id="IPR024079">
    <property type="entry name" value="MetalloPept_cat_dom_sf"/>
</dbReference>
<dbReference type="GO" id="GO:0006508">
    <property type="term" value="P:proteolysis"/>
    <property type="evidence" value="ECO:0007669"/>
    <property type="project" value="UniProtKB-KW"/>
</dbReference>
<feature type="compositionally biased region" description="Low complexity" evidence="21">
    <location>
        <begin position="62"/>
        <end position="72"/>
    </location>
</feature>
<dbReference type="InterPro" id="IPR051689">
    <property type="entry name" value="Sterol_desaturase/TMEM195"/>
</dbReference>
<dbReference type="InterPro" id="IPR048325">
    <property type="entry name" value="ZSWIM3_N"/>
</dbReference>
<evidence type="ECO:0000313" key="26">
    <source>
        <dbReference type="Proteomes" id="UP000005239"/>
    </source>
</evidence>
<dbReference type="EnsemblMetazoa" id="PPA13189.1">
    <property type="protein sequence ID" value="PPA13189.1"/>
    <property type="gene ID" value="WBGene00102743"/>
</dbReference>
<evidence type="ECO:0000256" key="14">
    <source>
        <dbReference type="ARBA" id="ARBA00023136"/>
    </source>
</evidence>
<keyword evidence="8" id="KW-0256">Endoplasmic reticulum</keyword>
<keyword evidence="13 19" id="KW-0482">Metalloprotease</keyword>
<dbReference type="InterPro" id="IPR056853">
    <property type="entry name" value="AGMP_C"/>
</dbReference>
<reference evidence="25" key="2">
    <citation type="submission" date="2022-06" db="UniProtKB">
        <authorList>
            <consortium name="EnsemblMetazoa"/>
        </authorList>
    </citation>
    <scope>IDENTIFICATION</scope>
    <source>
        <strain evidence="25">PS312</strain>
    </source>
</reference>
<evidence type="ECO:0000259" key="24">
    <source>
        <dbReference type="PROSITE" id="PS51864"/>
    </source>
</evidence>
<keyword evidence="26" id="KW-1185">Reference proteome</keyword>
<feature type="region of interest" description="Disordered" evidence="21">
    <location>
        <begin position="297"/>
        <end position="316"/>
    </location>
</feature>
<feature type="region of interest" description="Disordered" evidence="21">
    <location>
        <begin position="56"/>
        <end position="75"/>
    </location>
</feature>
<dbReference type="EC" id="3.4.24.-" evidence="20"/>
<keyword evidence="4 19" id="KW-0645">Protease</keyword>
<organism evidence="25 26">
    <name type="scientific">Pristionchus pacificus</name>
    <name type="common">Parasitic nematode worm</name>
    <dbReference type="NCBI Taxonomy" id="54126"/>
    <lineage>
        <taxon>Eukaryota</taxon>
        <taxon>Metazoa</taxon>
        <taxon>Ecdysozoa</taxon>
        <taxon>Nematoda</taxon>
        <taxon>Chromadorea</taxon>
        <taxon>Rhabditida</taxon>
        <taxon>Rhabditina</taxon>
        <taxon>Diplogasteromorpha</taxon>
        <taxon>Diplogasteroidea</taxon>
        <taxon>Neodiplogasteridae</taxon>
        <taxon>Pristionchus</taxon>
    </lineage>
</organism>
<evidence type="ECO:0000256" key="16">
    <source>
        <dbReference type="ARBA" id="ARBA00038190"/>
    </source>
</evidence>
<keyword evidence="7 19" id="KW-0378">Hydrolase</keyword>
<keyword evidence="6 19" id="KW-0479">Metal-binding</keyword>
<evidence type="ECO:0000256" key="22">
    <source>
        <dbReference type="SAM" id="Phobius"/>
    </source>
</evidence>
<name>A0A8R1YDJ4_PRIPA</name>
<dbReference type="InterPro" id="IPR001506">
    <property type="entry name" value="Peptidase_M12A"/>
</dbReference>
<dbReference type="GO" id="GO:0005783">
    <property type="term" value="C:endoplasmic reticulum"/>
    <property type="evidence" value="ECO:0000318"/>
    <property type="project" value="GO_Central"/>
</dbReference>
<gene>
    <name evidence="25" type="primary">WBGene00102743</name>
</gene>
<feature type="active site" evidence="19">
    <location>
        <position position="1098"/>
    </location>
</feature>
<feature type="region of interest" description="Disordered" evidence="21">
    <location>
        <begin position="209"/>
        <end position="281"/>
    </location>
</feature>
<dbReference type="Pfam" id="PF24858">
    <property type="entry name" value="AGMP_C"/>
    <property type="match status" value="1"/>
</dbReference>
<dbReference type="PRINTS" id="PR00480">
    <property type="entry name" value="ASTACIN"/>
</dbReference>
<dbReference type="SUPFAM" id="SSF49854">
    <property type="entry name" value="Spermadhesin, CUB domain"/>
    <property type="match status" value="1"/>
</dbReference>
<evidence type="ECO:0000256" key="11">
    <source>
        <dbReference type="ARBA" id="ARBA00023002"/>
    </source>
</evidence>
<comment type="cofactor">
    <cofactor evidence="19 20">
        <name>Zn(2+)</name>
        <dbReference type="ChEBI" id="CHEBI:29105"/>
    </cofactor>
    <text evidence="19 20">Binds 1 zinc ion per subunit.</text>
</comment>
<feature type="transmembrane region" description="Helical" evidence="22">
    <location>
        <begin position="789"/>
        <end position="809"/>
    </location>
</feature>
<evidence type="ECO:0000256" key="13">
    <source>
        <dbReference type="ARBA" id="ARBA00023049"/>
    </source>
</evidence>
<evidence type="ECO:0000256" key="9">
    <source>
        <dbReference type="ARBA" id="ARBA00022833"/>
    </source>
</evidence>
<dbReference type="PROSITE" id="PS01180">
    <property type="entry name" value="CUB"/>
    <property type="match status" value="1"/>
</dbReference>
<comment type="catalytic activity">
    <reaction evidence="17">
        <text>1-O-(1,2-saturated-alkyl)-sn-glycerol + (6R)-L-erythro-5,6,7,8-tetrahydrobiopterin + O2 = a 1-(1-hydroxyalkyl)-sn-glycerol + (6R)-L-erythro-6,7-dihydrobiopterin + H2O</text>
        <dbReference type="Rhea" id="RHEA:36255"/>
        <dbReference type="ChEBI" id="CHEBI:15377"/>
        <dbReference type="ChEBI" id="CHEBI:15379"/>
        <dbReference type="ChEBI" id="CHEBI:43120"/>
        <dbReference type="ChEBI" id="CHEBI:59560"/>
        <dbReference type="ChEBI" id="CHEBI:73418"/>
        <dbReference type="ChEBI" id="CHEBI:83957"/>
        <dbReference type="EC" id="1.14.16.5"/>
    </reaction>
</comment>
<evidence type="ECO:0000256" key="20">
    <source>
        <dbReference type="RuleBase" id="RU361183"/>
    </source>
</evidence>
<dbReference type="Pfam" id="PF01400">
    <property type="entry name" value="Astacin"/>
    <property type="match status" value="1"/>
</dbReference>
<dbReference type="GO" id="GO:0050479">
    <property type="term" value="F:glyceryl-ether monooxygenase activity"/>
    <property type="evidence" value="ECO:0000318"/>
    <property type="project" value="GO_Central"/>
</dbReference>
<evidence type="ECO:0000256" key="12">
    <source>
        <dbReference type="ARBA" id="ARBA00023004"/>
    </source>
</evidence>
<dbReference type="GO" id="GO:0005789">
    <property type="term" value="C:endoplasmic reticulum membrane"/>
    <property type="evidence" value="ECO:0007669"/>
    <property type="project" value="UniProtKB-SubCell"/>
</dbReference>